<evidence type="ECO:0000256" key="5">
    <source>
        <dbReference type="ARBA" id="ARBA00022729"/>
    </source>
</evidence>
<evidence type="ECO:0000256" key="11">
    <source>
        <dbReference type="ARBA" id="ARBA00023180"/>
    </source>
</evidence>
<dbReference type="InterPro" id="IPR008977">
    <property type="entry name" value="PHM/PNGase_F_dom_sf"/>
</dbReference>
<dbReference type="InterPro" id="IPR028460">
    <property type="entry name" value="Tbh/DBH"/>
</dbReference>
<dbReference type="PhylomeDB" id="B3RUY8"/>
<evidence type="ECO:0000256" key="2">
    <source>
        <dbReference type="ARBA" id="ARBA00004370"/>
    </source>
</evidence>
<dbReference type="eggNOG" id="KOG3568">
    <property type="taxonomic scope" value="Eukaryota"/>
</dbReference>
<accession>B3RUY8</accession>
<sequence length="587" mass="66487">MAIKFVAYLCVATFLVSVVASDSNILNSNVFHVSMDEDLKYRLDWTFDRSQKIMTFTVHVKTTGWVGFGISPYTGKMPGSDVVIGWVDNNGKAYLQDRYATGRTLPELDSSQDYKLVSGSESNGTTAIKFWRKFDTGDTKDLKLDTGTTRLIWAYNNKDPVSTSNIPMHNKMGTRSVNLFERMPEKDKPVLPSDYQTYDFRVPNVSVPNAHTTYWCVGLRMPELTEKNHIIRIDPIITKGNEGVVHHMTLYECESDPKWHGYSSDCSSRNMPLHLTRCRGGAVVAGWAVGGESSVFPAHTGLAIGQKTDPKFTVIEMHYDNPEGRSDFVDTSGFKIFYTRQLRQYDVGTLTMGHAVTPTMMIPEKQDEWNITGYCPQMCTERAIPMAGINIFGVFFHTHLAGVALYARHFRKGKELPLLAQNKHYDFNYQEVLYLRNEIKMLPGDSLAITCSYKTANRNTSTVGGEATKDEMCLNYVFYYPKLPFSVCVTYASYTDLVPYFTKLIIQGRMPNPTPNSTTSLAESVRKTVIGDSALIKELHDLETYRAPDMYCSYQNHSIIMDDLRLSKQAIPKYKIVENMPYVYCNP</sequence>
<dbReference type="FunCoup" id="B3RUY8">
    <property type="interactions" value="41"/>
</dbReference>
<dbReference type="OMA" id="NSEISIW"/>
<dbReference type="InterPro" id="IPR005018">
    <property type="entry name" value="DOMON_domain"/>
</dbReference>
<dbReference type="GeneID" id="6752648"/>
<dbReference type="SUPFAM" id="SSF49742">
    <property type="entry name" value="PHM/PNGase F"/>
    <property type="match status" value="2"/>
</dbReference>
<evidence type="ECO:0000313" key="15">
    <source>
        <dbReference type="Proteomes" id="UP000009022"/>
    </source>
</evidence>
<evidence type="ECO:0000256" key="8">
    <source>
        <dbReference type="ARBA" id="ARBA00023033"/>
    </source>
</evidence>
<dbReference type="GO" id="GO:0042421">
    <property type="term" value="P:norepinephrine biosynthetic process"/>
    <property type="evidence" value="ECO:0000318"/>
    <property type="project" value="GO_Central"/>
</dbReference>
<keyword evidence="4" id="KW-0479">Metal-binding</keyword>
<feature type="domain" description="DOMON" evidence="13">
    <location>
        <begin position="39"/>
        <end position="156"/>
    </location>
</feature>
<dbReference type="Pfam" id="PF03712">
    <property type="entry name" value="Cu2_monoox_C"/>
    <property type="match status" value="1"/>
</dbReference>
<comment type="cofactor">
    <cofactor evidence="1">
        <name>Cu(2+)</name>
        <dbReference type="ChEBI" id="CHEBI:29036"/>
    </cofactor>
</comment>
<keyword evidence="6" id="KW-0560">Oxidoreductase</keyword>
<dbReference type="RefSeq" id="XP_002111435.1">
    <property type="nucleotide sequence ID" value="XM_002111399.1"/>
</dbReference>
<dbReference type="OrthoDB" id="129121at2759"/>
<keyword evidence="11" id="KW-0325">Glycoprotein</keyword>
<dbReference type="AlphaFoldDB" id="B3RUY8"/>
<keyword evidence="5 12" id="KW-0732">Signal</keyword>
<protein>
    <recommendedName>
        <fullName evidence="13">DOMON domain-containing protein</fullName>
    </recommendedName>
</protein>
<evidence type="ECO:0000256" key="3">
    <source>
        <dbReference type="ARBA" id="ARBA00010676"/>
    </source>
</evidence>
<dbReference type="CTD" id="6752648"/>
<dbReference type="FunFam" id="2.60.120.230:FF:000001">
    <property type="entry name" value="Monooxygenase, DBH-like 1"/>
    <property type="match status" value="1"/>
</dbReference>
<dbReference type="GO" id="GO:0004500">
    <property type="term" value="F:dopamine beta-monooxygenase activity"/>
    <property type="evidence" value="ECO:0000318"/>
    <property type="project" value="GO_Central"/>
</dbReference>
<dbReference type="Proteomes" id="UP000009022">
    <property type="component" value="Unassembled WGS sequence"/>
</dbReference>
<dbReference type="SMART" id="SM00664">
    <property type="entry name" value="DoH"/>
    <property type="match status" value="1"/>
</dbReference>
<evidence type="ECO:0000256" key="6">
    <source>
        <dbReference type="ARBA" id="ARBA00023002"/>
    </source>
</evidence>
<comment type="similarity">
    <text evidence="3">Belongs to the copper type II ascorbate-dependent monooxygenase family.</text>
</comment>
<dbReference type="Pfam" id="PF03351">
    <property type="entry name" value="DOMON"/>
    <property type="match status" value="1"/>
</dbReference>
<dbReference type="Gene3D" id="2.60.40.1210">
    <property type="entry name" value="Cellobiose dehydrogenase, cytochrome domain"/>
    <property type="match status" value="1"/>
</dbReference>
<evidence type="ECO:0000256" key="7">
    <source>
        <dbReference type="ARBA" id="ARBA00023008"/>
    </source>
</evidence>
<dbReference type="PANTHER" id="PTHR10157:SF23">
    <property type="entry name" value="MOXD1 HOMOLOG 1"/>
    <property type="match status" value="1"/>
</dbReference>
<keyword evidence="15" id="KW-1185">Reference proteome</keyword>
<dbReference type="FunFam" id="2.60.120.310:FF:000004">
    <property type="entry name" value="DBH-like monooxygenase protein 1"/>
    <property type="match status" value="1"/>
</dbReference>
<dbReference type="InterPro" id="IPR024548">
    <property type="entry name" value="Cu2_monoox_C"/>
</dbReference>
<evidence type="ECO:0000256" key="1">
    <source>
        <dbReference type="ARBA" id="ARBA00001973"/>
    </source>
</evidence>
<evidence type="ECO:0000256" key="10">
    <source>
        <dbReference type="ARBA" id="ARBA00023157"/>
    </source>
</evidence>
<dbReference type="InterPro" id="IPR014784">
    <property type="entry name" value="Cu2_ascorb_mOase-like_C"/>
</dbReference>
<dbReference type="InParanoid" id="B3RUY8"/>
<dbReference type="Gene3D" id="2.60.120.310">
    <property type="entry name" value="Copper type II, ascorbate-dependent monooxygenase, N-terminal domain"/>
    <property type="match status" value="1"/>
</dbReference>
<reference evidence="14 15" key="1">
    <citation type="journal article" date="2008" name="Nature">
        <title>The Trichoplax genome and the nature of placozoans.</title>
        <authorList>
            <person name="Srivastava M."/>
            <person name="Begovic E."/>
            <person name="Chapman J."/>
            <person name="Putnam N.H."/>
            <person name="Hellsten U."/>
            <person name="Kawashima T."/>
            <person name="Kuo A."/>
            <person name="Mitros T."/>
            <person name="Salamov A."/>
            <person name="Carpenter M.L."/>
            <person name="Signorovitch A.Y."/>
            <person name="Moreno M.A."/>
            <person name="Kamm K."/>
            <person name="Grimwood J."/>
            <person name="Schmutz J."/>
            <person name="Shapiro H."/>
            <person name="Grigoriev I.V."/>
            <person name="Buss L.W."/>
            <person name="Schierwater B."/>
            <person name="Dellaporta S.L."/>
            <person name="Rokhsar D.S."/>
        </authorList>
    </citation>
    <scope>NUCLEOTIDE SEQUENCE [LARGE SCALE GENOMIC DNA]</scope>
    <source>
        <strain evidence="14 15">Grell-BS-1999</strain>
    </source>
</reference>
<dbReference type="HOGENOM" id="CLU_017939_1_0_1"/>
<dbReference type="InterPro" id="IPR000945">
    <property type="entry name" value="DBH-like"/>
</dbReference>
<dbReference type="SUPFAM" id="SSF49344">
    <property type="entry name" value="CBD9-like"/>
    <property type="match status" value="1"/>
</dbReference>
<dbReference type="InterPro" id="IPR045266">
    <property type="entry name" value="DOH_DOMON"/>
</dbReference>
<dbReference type="PROSITE" id="PS50836">
    <property type="entry name" value="DOMON"/>
    <property type="match status" value="1"/>
</dbReference>
<dbReference type="FunFam" id="2.60.40.1210:FF:000001">
    <property type="entry name" value="Monooxygenase, DBH-like 1, like"/>
    <property type="match status" value="1"/>
</dbReference>
<evidence type="ECO:0000259" key="13">
    <source>
        <dbReference type="PROSITE" id="PS50836"/>
    </source>
</evidence>
<evidence type="ECO:0000256" key="9">
    <source>
        <dbReference type="ARBA" id="ARBA00023136"/>
    </source>
</evidence>
<dbReference type="GO" id="GO:0005507">
    <property type="term" value="F:copper ion binding"/>
    <property type="evidence" value="ECO:0007669"/>
    <property type="project" value="InterPro"/>
</dbReference>
<evidence type="ECO:0000256" key="4">
    <source>
        <dbReference type="ARBA" id="ARBA00022723"/>
    </source>
</evidence>
<dbReference type="EMBL" id="DS985244">
    <property type="protein sequence ID" value="EDV25402.1"/>
    <property type="molecule type" value="Genomic_DNA"/>
</dbReference>
<keyword evidence="10" id="KW-1015">Disulfide bond</keyword>
<feature type="chain" id="PRO_5002798373" description="DOMON domain-containing protein" evidence="12">
    <location>
        <begin position="22"/>
        <end position="587"/>
    </location>
</feature>
<dbReference type="InterPro" id="IPR036939">
    <property type="entry name" value="Cu2_ascorb_mOase_N_sf"/>
</dbReference>
<dbReference type="PANTHER" id="PTHR10157">
    <property type="entry name" value="DOPAMINE BETA HYDROXYLASE RELATED"/>
    <property type="match status" value="1"/>
</dbReference>
<gene>
    <name evidence="14" type="ORF">TRIADDRAFT_55461</name>
</gene>
<proteinExistence type="inferred from homology"/>
<keyword evidence="7" id="KW-0186">Copper</keyword>
<comment type="subcellular location">
    <subcellularLocation>
        <location evidence="2">Membrane</location>
    </subcellularLocation>
</comment>
<feature type="signal peptide" evidence="12">
    <location>
        <begin position="1"/>
        <end position="21"/>
    </location>
</feature>
<name>B3RUY8_TRIAD</name>
<keyword evidence="8" id="KW-0503">Monooxygenase</keyword>
<dbReference type="GO" id="GO:0042420">
    <property type="term" value="P:dopamine catabolic process"/>
    <property type="evidence" value="ECO:0000318"/>
    <property type="project" value="GO_Central"/>
</dbReference>
<dbReference type="Pfam" id="PF01082">
    <property type="entry name" value="Cu2_monooxygen"/>
    <property type="match status" value="1"/>
</dbReference>
<dbReference type="GO" id="GO:0005615">
    <property type="term" value="C:extracellular space"/>
    <property type="evidence" value="ECO:0000318"/>
    <property type="project" value="GO_Central"/>
</dbReference>
<dbReference type="PRINTS" id="PR00767">
    <property type="entry name" value="DBMONOXGNASE"/>
</dbReference>
<organism evidence="14 15">
    <name type="scientific">Trichoplax adhaerens</name>
    <name type="common">Trichoplax reptans</name>
    <dbReference type="NCBI Taxonomy" id="10228"/>
    <lineage>
        <taxon>Eukaryota</taxon>
        <taxon>Metazoa</taxon>
        <taxon>Placozoa</taxon>
        <taxon>Uniplacotomia</taxon>
        <taxon>Trichoplacea</taxon>
        <taxon>Trichoplacidae</taxon>
        <taxon>Trichoplax</taxon>
    </lineage>
</organism>
<keyword evidence="9" id="KW-0472">Membrane</keyword>
<dbReference type="Gene3D" id="2.60.120.230">
    <property type="match status" value="1"/>
</dbReference>
<dbReference type="GO" id="GO:0006589">
    <property type="term" value="P:octopamine biosynthetic process"/>
    <property type="evidence" value="ECO:0000318"/>
    <property type="project" value="GO_Central"/>
</dbReference>
<dbReference type="CDD" id="cd09631">
    <property type="entry name" value="DOMON_DOH"/>
    <property type="match status" value="1"/>
</dbReference>
<evidence type="ECO:0000256" key="12">
    <source>
        <dbReference type="SAM" id="SignalP"/>
    </source>
</evidence>
<evidence type="ECO:0000313" key="14">
    <source>
        <dbReference type="EMBL" id="EDV25402.1"/>
    </source>
</evidence>
<dbReference type="InterPro" id="IPR000323">
    <property type="entry name" value="Cu2_ascorb_mOase_N"/>
</dbReference>
<dbReference type="GO" id="GO:0030667">
    <property type="term" value="C:secretory granule membrane"/>
    <property type="evidence" value="ECO:0000318"/>
    <property type="project" value="GO_Central"/>
</dbReference>
<dbReference type="KEGG" id="tad:TRIADDRAFT_55461"/>